<comment type="similarity">
    <text evidence="2">Belongs to the bacterial solute-binding protein 8 family.</text>
</comment>
<name>A0ABV8ULF8_9PROT</name>
<protein>
    <submittedName>
        <fullName evidence="7">ABC transporter substrate-binding protein</fullName>
    </submittedName>
</protein>
<evidence type="ECO:0000256" key="1">
    <source>
        <dbReference type="ARBA" id="ARBA00004196"/>
    </source>
</evidence>
<dbReference type="CDD" id="cd01146">
    <property type="entry name" value="FhuD"/>
    <property type="match status" value="1"/>
</dbReference>
<reference evidence="8" key="1">
    <citation type="journal article" date="2019" name="Int. J. Syst. Evol. Microbiol.">
        <title>The Global Catalogue of Microorganisms (GCM) 10K type strain sequencing project: providing services to taxonomists for standard genome sequencing and annotation.</title>
        <authorList>
            <consortium name="The Broad Institute Genomics Platform"/>
            <consortium name="The Broad Institute Genome Sequencing Center for Infectious Disease"/>
            <person name="Wu L."/>
            <person name="Ma J."/>
        </authorList>
    </citation>
    <scope>NUCLEOTIDE SEQUENCE [LARGE SCALE GENOMIC DNA]</scope>
    <source>
        <strain evidence="8">CECT 8472</strain>
    </source>
</reference>
<gene>
    <name evidence="7" type="ORF">ACFOW6_09225</name>
</gene>
<keyword evidence="4" id="KW-0408">Iron</keyword>
<accession>A0ABV8ULF8</accession>
<dbReference type="Gene3D" id="3.40.50.1980">
    <property type="entry name" value="Nitrogenase molybdenum iron protein domain"/>
    <property type="match status" value="2"/>
</dbReference>
<feature type="domain" description="Fe/B12 periplasmic-binding" evidence="6">
    <location>
        <begin position="22"/>
        <end position="284"/>
    </location>
</feature>
<keyword evidence="5" id="KW-0732">Signal</keyword>
<evidence type="ECO:0000259" key="6">
    <source>
        <dbReference type="PROSITE" id="PS50983"/>
    </source>
</evidence>
<evidence type="ECO:0000256" key="5">
    <source>
        <dbReference type="ARBA" id="ARBA00022729"/>
    </source>
</evidence>
<comment type="caution">
    <text evidence="7">The sequence shown here is derived from an EMBL/GenBank/DDBJ whole genome shotgun (WGS) entry which is preliminary data.</text>
</comment>
<dbReference type="EMBL" id="JBHSCW010000003">
    <property type="protein sequence ID" value="MFC4351720.1"/>
    <property type="molecule type" value="Genomic_DNA"/>
</dbReference>
<evidence type="ECO:0000256" key="2">
    <source>
        <dbReference type="ARBA" id="ARBA00008814"/>
    </source>
</evidence>
<dbReference type="Pfam" id="PF01497">
    <property type="entry name" value="Peripla_BP_2"/>
    <property type="match status" value="1"/>
</dbReference>
<dbReference type="PANTHER" id="PTHR30532">
    <property type="entry name" value="IRON III DICITRATE-BINDING PERIPLASMIC PROTEIN"/>
    <property type="match status" value="1"/>
</dbReference>
<comment type="subcellular location">
    <subcellularLocation>
        <location evidence="1">Cell envelope</location>
    </subcellularLocation>
</comment>
<evidence type="ECO:0000313" key="7">
    <source>
        <dbReference type="EMBL" id="MFC4351720.1"/>
    </source>
</evidence>
<evidence type="ECO:0000256" key="3">
    <source>
        <dbReference type="ARBA" id="ARBA00022448"/>
    </source>
</evidence>
<keyword evidence="8" id="KW-1185">Reference proteome</keyword>
<keyword evidence="4" id="KW-0410">Iron transport</keyword>
<dbReference type="Proteomes" id="UP001595799">
    <property type="component" value="Unassembled WGS sequence"/>
</dbReference>
<evidence type="ECO:0000256" key="4">
    <source>
        <dbReference type="ARBA" id="ARBA00022496"/>
    </source>
</evidence>
<evidence type="ECO:0000313" key="8">
    <source>
        <dbReference type="Proteomes" id="UP001595799"/>
    </source>
</evidence>
<dbReference type="SUPFAM" id="SSF53807">
    <property type="entry name" value="Helical backbone' metal receptor"/>
    <property type="match status" value="1"/>
</dbReference>
<sequence>MSLVAGCLLPRALLAASGRELRVASLDYGLANTLLSLGHTPVGVAAAESWSEWVVEPPLPQQVVDLGTDREINMERLAALEPDLILTTPYVQGLRGRLEELAPVLSFSIYDRDKQPYRKAREATLALGQRLEREEQAQQLIEQTESAFEDLTGDFKEARTGSLLLLRFMDARHVRVYGQGSLFDDVLQRIGIPNAWQGGTNAWGFQTVGIEQLADAAGPETRILTFEPLPGEVMPTLDNSPLWTRLPPVEAGRFSVLPPVLMFGMLPSALRFARVLSHHLEGEAA</sequence>
<keyword evidence="4" id="KW-0406">Ion transport</keyword>
<dbReference type="PROSITE" id="PS50983">
    <property type="entry name" value="FE_B12_PBP"/>
    <property type="match status" value="1"/>
</dbReference>
<proteinExistence type="inferred from homology"/>
<dbReference type="InterPro" id="IPR051313">
    <property type="entry name" value="Bact_iron-sidero_bind"/>
</dbReference>
<dbReference type="PANTHER" id="PTHR30532:SF1">
    <property type="entry name" value="IRON(3+)-HYDROXAMATE-BINDING PROTEIN FHUD"/>
    <property type="match status" value="1"/>
</dbReference>
<dbReference type="PRINTS" id="PR01715">
    <property type="entry name" value="FERRIBNDNGPP"/>
</dbReference>
<organism evidence="7 8">
    <name type="scientific">Fodinicurvata halophila</name>
    <dbReference type="NCBI Taxonomy" id="1419723"/>
    <lineage>
        <taxon>Bacteria</taxon>
        <taxon>Pseudomonadati</taxon>
        <taxon>Pseudomonadota</taxon>
        <taxon>Alphaproteobacteria</taxon>
        <taxon>Rhodospirillales</taxon>
        <taxon>Rhodovibrionaceae</taxon>
        <taxon>Fodinicurvata</taxon>
    </lineage>
</organism>
<keyword evidence="3" id="KW-0813">Transport</keyword>
<dbReference type="RefSeq" id="WP_382422044.1">
    <property type="nucleotide sequence ID" value="NZ_JBHSCW010000003.1"/>
</dbReference>
<dbReference type="InterPro" id="IPR002491">
    <property type="entry name" value="ABC_transptr_periplasmic_BD"/>
</dbReference>